<dbReference type="InterPro" id="IPR027039">
    <property type="entry name" value="Crtac1"/>
</dbReference>
<name>A0ABP9GAE6_9FLAO</name>
<dbReference type="Pfam" id="PF13517">
    <property type="entry name" value="FG-GAP_3"/>
    <property type="match status" value="5"/>
</dbReference>
<dbReference type="PANTHER" id="PTHR16026:SF0">
    <property type="entry name" value="CARTILAGE ACIDIC PROTEIN 1"/>
    <property type="match status" value="1"/>
</dbReference>
<dbReference type="InterPro" id="IPR011519">
    <property type="entry name" value="UnbV_ASPIC"/>
</dbReference>
<dbReference type="PANTHER" id="PTHR16026">
    <property type="entry name" value="CARTILAGE ACIDIC PROTEIN 1"/>
    <property type="match status" value="1"/>
</dbReference>
<organism evidence="3 4">
    <name type="scientific">Algibacter agarivorans</name>
    <dbReference type="NCBI Taxonomy" id="1109741"/>
    <lineage>
        <taxon>Bacteria</taxon>
        <taxon>Pseudomonadati</taxon>
        <taxon>Bacteroidota</taxon>
        <taxon>Flavobacteriia</taxon>
        <taxon>Flavobacteriales</taxon>
        <taxon>Flavobacteriaceae</taxon>
        <taxon>Algibacter</taxon>
    </lineage>
</organism>
<evidence type="ECO:0000313" key="3">
    <source>
        <dbReference type="EMBL" id="GAA4934569.1"/>
    </source>
</evidence>
<proteinExistence type="predicted"/>
<dbReference type="InterPro" id="IPR028994">
    <property type="entry name" value="Integrin_alpha_N"/>
</dbReference>
<evidence type="ECO:0000259" key="2">
    <source>
        <dbReference type="Pfam" id="PF07593"/>
    </source>
</evidence>
<keyword evidence="4" id="KW-1185">Reference proteome</keyword>
<dbReference type="SUPFAM" id="SSF69318">
    <property type="entry name" value="Integrin alpha N-terminal domain"/>
    <property type="match status" value="2"/>
</dbReference>
<gene>
    <name evidence="3" type="ORF">GCM10023314_03750</name>
</gene>
<evidence type="ECO:0000256" key="1">
    <source>
        <dbReference type="ARBA" id="ARBA00022729"/>
    </source>
</evidence>
<dbReference type="Pfam" id="PF07593">
    <property type="entry name" value="UnbV_ASPIC"/>
    <property type="match status" value="1"/>
</dbReference>
<comment type="caution">
    <text evidence="3">The sequence shown here is derived from an EMBL/GenBank/DDBJ whole genome shotgun (WGS) entry which is preliminary data.</text>
</comment>
<sequence>MSISKKIIVIILLVYSCKQDKPEIHFNSNSNNKGNSTLFNLIYSNHSNVTFNNTIEENFNNFFAVFNYVYNGAGVAIGDINNDGLSDIYFTGNEVPNKLYLNKGNFKFEDITNSAGVSGGNGWHNGVVMADVNADGFLDIYICRGGNQDTVENRANLLYINQGDDSFKEQAKVYGLDDTGYSIMASFFDADNDNDLDMFLTNRPNTFFMGYEQVLKGKEKQDNRFRDKLYINTNGIFKEKGVKSGIKNNFGYGLGLSTTDINNDGKTDVYVSNDYLERDYLYINQGKNKFQDELPQRLNHVPFYAMGVDVVDFNNDGFEDIMQLEMLPEDYERSKTTMASMNTKLFNDMTTNGFHYQYMHNMLQLNRGNGVFSDIGQYSGLSKTDWSWSCLGSDFDNDGYRDLYITNGFKRDIWDKDANTKFREYMRSPQARNSTNEQKAQYIINLFNENKIPNYIFKNNGDLTFTEKIEAWGVNHDSFSSGAAVADLDNDGDLDIVVNNMNAEAYIYQNTSEKLQNNYLKIKLIGPEKNTTGLGAKVSIYYNDKLQYHEFKTVRGYLSSVEPLVHFGLGKTETIDSIKVDWNNGKKSISKNIKANQLITINYKAAININYINNITKTLLKDITSKVLKAPFIHKENSYDDFKDQILLPHKLSQNGPCITVGDVNNDGLDDFFVGGASQQASTIYLQTKSRTFIEKKQSIFLKDAPHEDVGATFIDIDNDLDLDLYVVSGGNEFDAYSPILQDRLYMNDGKGNFSKSNDLPELIESGSCVIPLDFDDDGDLDLFVGGRLIPKTYPFAPKSFLLENNKGIFTDVTEILAPELSRIGMVTSAVWSDIDGDKQNELIVVGEWMPITIFKKEQNIFKNVTKTYNLDKTRGWWNTIKAADLDADGDTDFVLGNLGLNYKFSASPEKPFIVYASDFDQNGTNDVFLAKHYKDRVVPIRGKECSSQQIPNISKKFKTYNEFAKADITQIIGNTANEALKYEAQEFASIILENDNGKLKLKKLPMEAQLSVINGIDILDINHDGILDIILAGNKFEVEVETTRADQSIGGVLLGTKNGNYRVLSYLESGFCEPTNVKAINQIKMTNNSIGILVGINNETLKIYTNNF</sequence>
<dbReference type="EMBL" id="BAABJJ010000004">
    <property type="protein sequence ID" value="GAA4934569.1"/>
    <property type="molecule type" value="Genomic_DNA"/>
</dbReference>
<reference evidence="4" key="1">
    <citation type="journal article" date="2019" name="Int. J. Syst. Evol. Microbiol.">
        <title>The Global Catalogue of Microorganisms (GCM) 10K type strain sequencing project: providing services to taxonomists for standard genome sequencing and annotation.</title>
        <authorList>
            <consortium name="The Broad Institute Genomics Platform"/>
            <consortium name="The Broad Institute Genome Sequencing Center for Infectious Disease"/>
            <person name="Wu L."/>
            <person name="Ma J."/>
        </authorList>
    </citation>
    <scope>NUCLEOTIDE SEQUENCE [LARGE SCALE GENOMIC DNA]</scope>
    <source>
        <strain evidence="4">JCM 18285</strain>
    </source>
</reference>
<accession>A0ABP9GAE6</accession>
<protein>
    <submittedName>
        <fullName evidence="3">VCBS repeat-containing protein</fullName>
    </submittedName>
</protein>
<dbReference type="Proteomes" id="UP001501302">
    <property type="component" value="Unassembled WGS sequence"/>
</dbReference>
<evidence type="ECO:0000313" key="4">
    <source>
        <dbReference type="Proteomes" id="UP001501302"/>
    </source>
</evidence>
<feature type="domain" description="ASPIC/UnbV" evidence="2">
    <location>
        <begin position="533"/>
        <end position="600"/>
    </location>
</feature>
<dbReference type="PROSITE" id="PS51257">
    <property type="entry name" value="PROKAR_LIPOPROTEIN"/>
    <property type="match status" value="1"/>
</dbReference>
<dbReference type="RefSeq" id="WP_345189837.1">
    <property type="nucleotide sequence ID" value="NZ_BAABJJ010000004.1"/>
</dbReference>
<dbReference type="InterPro" id="IPR013517">
    <property type="entry name" value="FG-GAP"/>
</dbReference>
<dbReference type="Gene3D" id="2.130.10.130">
    <property type="entry name" value="Integrin alpha, N-terminal"/>
    <property type="match status" value="5"/>
</dbReference>
<keyword evidence="1" id="KW-0732">Signal</keyword>